<accession>A0A229P2V5</accession>
<dbReference type="GO" id="GO:0005737">
    <property type="term" value="C:cytoplasm"/>
    <property type="evidence" value="ECO:0007669"/>
    <property type="project" value="TreeGrafter"/>
</dbReference>
<sequence>MKLGLIRHGRTDWNAMGRIQGVTDIPLNEEGKLQAVLLANRLNKDELQWDAVVTSRLSRALETGRIIADKLGIPLLEPELLLVERSFGSIEGTVEQERLDAWGTEWRTNPEAGMESDESVRARSEAFLKKYTELMPNSKLLVVTHGSYLAQMLGVMVEGLDQSYLHNMCYSVLELNPEGWQSLLHNCTLHLEVTP</sequence>
<dbReference type="AlphaFoldDB" id="A0A229P2V5"/>
<dbReference type="OrthoDB" id="9782128at2"/>
<dbReference type="Gene3D" id="3.40.50.1240">
    <property type="entry name" value="Phosphoglycerate mutase-like"/>
    <property type="match status" value="1"/>
</dbReference>
<keyword evidence="4" id="KW-1185">Reference proteome</keyword>
<dbReference type="InterPro" id="IPR050275">
    <property type="entry name" value="PGM_Phosphatase"/>
</dbReference>
<dbReference type="Proteomes" id="UP000215145">
    <property type="component" value="Unassembled WGS sequence"/>
</dbReference>
<dbReference type="GO" id="GO:0016791">
    <property type="term" value="F:phosphatase activity"/>
    <property type="evidence" value="ECO:0007669"/>
    <property type="project" value="TreeGrafter"/>
</dbReference>
<evidence type="ECO:0000313" key="3">
    <source>
        <dbReference type="EMBL" id="OXM16626.1"/>
    </source>
</evidence>
<feature type="active site" description="Tele-phosphohistidine intermediate" evidence="1">
    <location>
        <position position="8"/>
    </location>
</feature>
<dbReference type="PANTHER" id="PTHR48100">
    <property type="entry name" value="BROAD-SPECIFICITY PHOSPHATASE YOR283W-RELATED"/>
    <property type="match status" value="1"/>
</dbReference>
<dbReference type="EMBL" id="NMUQ01000001">
    <property type="protein sequence ID" value="OXM16626.1"/>
    <property type="molecule type" value="Genomic_DNA"/>
</dbReference>
<dbReference type="CDD" id="cd07067">
    <property type="entry name" value="HP_PGM_like"/>
    <property type="match status" value="1"/>
</dbReference>
<feature type="binding site" evidence="2">
    <location>
        <begin position="7"/>
        <end position="14"/>
    </location>
    <ligand>
        <name>substrate</name>
    </ligand>
</feature>
<dbReference type="PANTHER" id="PTHR48100:SF1">
    <property type="entry name" value="HISTIDINE PHOSPHATASE FAMILY PROTEIN-RELATED"/>
    <property type="match status" value="1"/>
</dbReference>
<dbReference type="SUPFAM" id="SSF53254">
    <property type="entry name" value="Phosphoglycerate mutase-like"/>
    <property type="match status" value="1"/>
</dbReference>
<dbReference type="RefSeq" id="WP_089523710.1">
    <property type="nucleotide sequence ID" value="NZ_NMUQ01000001.1"/>
</dbReference>
<reference evidence="3 4" key="1">
    <citation type="submission" date="2017-07" db="EMBL/GenBank/DDBJ databases">
        <title>Paenibacillus herberti R33 genome sequencing and assembly.</title>
        <authorList>
            <person name="Su W."/>
        </authorList>
    </citation>
    <scope>NUCLEOTIDE SEQUENCE [LARGE SCALE GENOMIC DNA]</scope>
    <source>
        <strain evidence="3 4">R33</strain>
    </source>
</reference>
<proteinExistence type="predicted"/>
<evidence type="ECO:0000313" key="4">
    <source>
        <dbReference type="Proteomes" id="UP000215145"/>
    </source>
</evidence>
<name>A0A229P2V5_9BACL</name>
<dbReference type="Pfam" id="PF00300">
    <property type="entry name" value="His_Phos_1"/>
    <property type="match status" value="1"/>
</dbReference>
<feature type="active site" description="Proton donor/acceptor" evidence="1">
    <location>
        <position position="84"/>
    </location>
</feature>
<organism evidence="3 4">
    <name type="scientific">Paenibacillus herberti</name>
    <dbReference type="NCBI Taxonomy" id="1619309"/>
    <lineage>
        <taxon>Bacteria</taxon>
        <taxon>Bacillati</taxon>
        <taxon>Bacillota</taxon>
        <taxon>Bacilli</taxon>
        <taxon>Bacillales</taxon>
        <taxon>Paenibacillaceae</taxon>
        <taxon>Paenibacillus</taxon>
    </lineage>
</organism>
<evidence type="ECO:0000256" key="2">
    <source>
        <dbReference type="PIRSR" id="PIRSR613078-2"/>
    </source>
</evidence>
<feature type="binding site" evidence="2">
    <location>
        <position position="59"/>
    </location>
    <ligand>
        <name>substrate</name>
    </ligand>
</feature>
<protein>
    <submittedName>
        <fullName evidence="3">Histidine phosphatase family protein</fullName>
    </submittedName>
</protein>
<comment type="caution">
    <text evidence="3">The sequence shown here is derived from an EMBL/GenBank/DDBJ whole genome shotgun (WGS) entry which is preliminary data.</text>
</comment>
<dbReference type="SMART" id="SM00855">
    <property type="entry name" value="PGAM"/>
    <property type="match status" value="1"/>
</dbReference>
<gene>
    <name evidence="3" type="ORF">CGZ75_08185</name>
</gene>
<dbReference type="InterPro" id="IPR013078">
    <property type="entry name" value="His_Pase_superF_clade-1"/>
</dbReference>
<dbReference type="InterPro" id="IPR029033">
    <property type="entry name" value="His_PPase_superfam"/>
</dbReference>
<evidence type="ECO:0000256" key="1">
    <source>
        <dbReference type="PIRSR" id="PIRSR613078-1"/>
    </source>
</evidence>